<dbReference type="CDD" id="cd11712">
    <property type="entry name" value="GINS_A_psf2"/>
    <property type="match status" value="1"/>
</dbReference>
<dbReference type="FunFam" id="3.40.5.50:FF:000001">
    <property type="entry name" value="DNA replication complex GINS protein PSF2"/>
    <property type="match status" value="1"/>
</dbReference>
<dbReference type="GO" id="GO:0000811">
    <property type="term" value="C:GINS complex"/>
    <property type="evidence" value="ECO:0007669"/>
    <property type="project" value="EnsemblFungi"/>
</dbReference>
<proteinExistence type="inferred from homology"/>
<organism evidence="10 11">
    <name type="scientific">Bifiguratus adelaidae</name>
    <dbReference type="NCBI Taxonomy" id="1938954"/>
    <lineage>
        <taxon>Eukaryota</taxon>
        <taxon>Fungi</taxon>
        <taxon>Fungi incertae sedis</taxon>
        <taxon>Mucoromycota</taxon>
        <taxon>Mucoromycotina</taxon>
        <taxon>Endogonomycetes</taxon>
        <taxon>Endogonales</taxon>
        <taxon>Endogonales incertae sedis</taxon>
        <taxon>Bifiguratus</taxon>
    </lineage>
</organism>
<dbReference type="PANTHER" id="PTHR12772">
    <property type="entry name" value="DNA REPLICATION COMPLEX GINS PROTEIN PSF2"/>
    <property type="match status" value="1"/>
</dbReference>
<evidence type="ECO:0000313" key="10">
    <source>
        <dbReference type="EMBL" id="OZJ02909.1"/>
    </source>
</evidence>
<feature type="domain" description="GINS subunit" evidence="8">
    <location>
        <begin position="75"/>
        <end position="166"/>
    </location>
</feature>
<feature type="domain" description="DNA replication complex GINS protein PSF2 N-terminal" evidence="9">
    <location>
        <begin position="12"/>
        <end position="71"/>
    </location>
</feature>
<evidence type="ECO:0000256" key="3">
    <source>
        <dbReference type="ARBA" id="ARBA00015139"/>
    </source>
</evidence>
<dbReference type="Pfam" id="PF05916">
    <property type="entry name" value="Sld5"/>
    <property type="match status" value="1"/>
</dbReference>
<dbReference type="InterPro" id="IPR056784">
    <property type="entry name" value="PSF2_N"/>
</dbReference>
<dbReference type="EMBL" id="MVBO01000117">
    <property type="protein sequence ID" value="OZJ02909.1"/>
    <property type="molecule type" value="Genomic_DNA"/>
</dbReference>
<dbReference type="FunFam" id="1.20.58.1020:FF:000001">
    <property type="entry name" value="DNA replication complex GINS protein PSF2"/>
    <property type="match status" value="1"/>
</dbReference>
<evidence type="ECO:0000256" key="1">
    <source>
        <dbReference type="ARBA" id="ARBA00004123"/>
    </source>
</evidence>
<dbReference type="Gene3D" id="3.40.5.50">
    <property type="match status" value="1"/>
</dbReference>
<evidence type="ECO:0000256" key="4">
    <source>
        <dbReference type="ARBA" id="ARBA00022705"/>
    </source>
</evidence>
<dbReference type="GO" id="GO:0007059">
    <property type="term" value="P:chromosome segregation"/>
    <property type="evidence" value="ECO:0007669"/>
    <property type="project" value="UniProtKB-KW"/>
</dbReference>
<dbReference type="SUPFAM" id="SSF160059">
    <property type="entry name" value="PriA/YqbF domain"/>
    <property type="match status" value="1"/>
</dbReference>
<dbReference type="GO" id="GO:0000727">
    <property type="term" value="P:double-strand break repair via break-induced replication"/>
    <property type="evidence" value="ECO:0007669"/>
    <property type="project" value="EnsemblFungi"/>
</dbReference>
<evidence type="ECO:0000313" key="11">
    <source>
        <dbReference type="Proteomes" id="UP000242875"/>
    </source>
</evidence>
<dbReference type="AlphaFoldDB" id="A0A261XX14"/>
<dbReference type="PIRSF" id="PIRSF028998">
    <property type="entry name" value="GINS_Psf2_subgr"/>
    <property type="match status" value="1"/>
</dbReference>
<dbReference type="PANTHER" id="PTHR12772:SF0">
    <property type="entry name" value="DNA REPLICATION COMPLEX GINS PROTEIN PSF2"/>
    <property type="match status" value="1"/>
</dbReference>
<dbReference type="InterPro" id="IPR007257">
    <property type="entry name" value="GINS_Psf2"/>
</dbReference>
<dbReference type="Proteomes" id="UP000242875">
    <property type="component" value="Unassembled WGS sequence"/>
</dbReference>
<dbReference type="Pfam" id="PF25005">
    <property type="entry name" value="PSF2_N"/>
    <property type="match status" value="1"/>
</dbReference>
<dbReference type="GO" id="GO:0033260">
    <property type="term" value="P:nuclear DNA replication"/>
    <property type="evidence" value="ECO:0007669"/>
    <property type="project" value="EnsemblFungi"/>
</dbReference>
<sequence length="196" mass="22346">MALSTAIANSLTPQEIEYLAENELIYIVPNQSLSTVELIVGSFGPFRPPVRTRVPLWMALMLKKNQNCTIIPPEWLTSEFFSARLADEEQQPTFSELPYTYMEVAHMLLNHASDDIPNANEIHVLLKNLRETREVKAREGVKNLDATYLQVNNIAQMELNEIRPFFTKAYSQLVKLAPPPEAEEDMSQTPFESSTY</sequence>
<keyword evidence="4 7" id="KW-0235">DNA replication</keyword>
<dbReference type="SUPFAM" id="SSF158573">
    <property type="entry name" value="GINS helical bundle-like"/>
    <property type="match status" value="1"/>
</dbReference>
<gene>
    <name evidence="10" type="ORF">BZG36_04930</name>
</gene>
<comment type="subcellular location">
    <subcellularLocation>
        <location evidence="1 7">Nucleus</location>
    </subcellularLocation>
</comment>
<dbReference type="Gene3D" id="1.20.58.1020">
    <property type="match status" value="1"/>
</dbReference>
<accession>A0A261XX14</accession>
<dbReference type="GO" id="GO:0043596">
    <property type="term" value="C:nuclear replication fork"/>
    <property type="evidence" value="ECO:0007669"/>
    <property type="project" value="EnsemblFungi"/>
</dbReference>
<dbReference type="InterPro" id="IPR021151">
    <property type="entry name" value="GINS_A"/>
</dbReference>
<evidence type="ECO:0000256" key="7">
    <source>
        <dbReference type="PIRNR" id="PIRNR028998"/>
    </source>
</evidence>
<keyword evidence="11" id="KW-1185">Reference proteome</keyword>
<comment type="similarity">
    <text evidence="2 7">Belongs to the GINS2/PSF2 family.</text>
</comment>
<dbReference type="CDD" id="cd21694">
    <property type="entry name" value="GINS_B_Psf2"/>
    <property type="match status" value="1"/>
</dbReference>
<keyword evidence="6 7" id="KW-0539">Nucleus</keyword>
<dbReference type="InterPro" id="IPR036224">
    <property type="entry name" value="GINS_bundle-like_dom_sf"/>
</dbReference>
<reference evidence="10 11" key="1">
    <citation type="journal article" date="2017" name="Mycologia">
        <title>Bifiguratus adelaidae, gen. et sp. nov., a new member of Mucoromycotina in endophytic and soil-dwelling habitats.</title>
        <authorList>
            <person name="Torres-Cruz T.J."/>
            <person name="Billingsley Tobias T.L."/>
            <person name="Almatruk M."/>
            <person name="Hesse C."/>
            <person name="Kuske C.R."/>
            <person name="Desiro A."/>
            <person name="Benucci G.M."/>
            <person name="Bonito G."/>
            <person name="Stajich J.E."/>
            <person name="Dunlap C."/>
            <person name="Arnold A.E."/>
            <person name="Porras-Alfaro A."/>
        </authorList>
    </citation>
    <scope>NUCLEOTIDE SEQUENCE [LARGE SCALE GENOMIC DNA]</scope>
    <source>
        <strain evidence="10 11">AZ0501</strain>
    </source>
</reference>
<protein>
    <recommendedName>
        <fullName evidence="3 7">DNA replication complex GINS protein PSF2</fullName>
    </recommendedName>
</protein>
<evidence type="ECO:0000256" key="5">
    <source>
        <dbReference type="ARBA" id="ARBA00022829"/>
    </source>
</evidence>
<evidence type="ECO:0000256" key="2">
    <source>
        <dbReference type="ARBA" id="ARBA00010565"/>
    </source>
</evidence>
<comment type="caution">
    <text evidence="10">The sequence shown here is derived from an EMBL/GenBank/DDBJ whole genome shotgun (WGS) entry which is preliminary data.</text>
</comment>
<evidence type="ECO:0000259" key="8">
    <source>
        <dbReference type="Pfam" id="PF05916"/>
    </source>
</evidence>
<dbReference type="OrthoDB" id="1938138at2759"/>
<evidence type="ECO:0000259" key="9">
    <source>
        <dbReference type="Pfam" id="PF25005"/>
    </source>
</evidence>
<dbReference type="GO" id="GO:0071162">
    <property type="term" value="C:CMG complex"/>
    <property type="evidence" value="ECO:0007669"/>
    <property type="project" value="EnsemblFungi"/>
</dbReference>
<name>A0A261XX14_9FUNG</name>
<comment type="subunit">
    <text evidence="7">Component of the GINS complex.</text>
</comment>
<dbReference type="GO" id="GO:0000785">
    <property type="term" value="C:chromatin"/>
    <property type="evidence" value="ECO:0007669"/>
    <property type="project" value="EnsemblFungi"/>
</dbReference>
<evidence type="ECO:0000256" key="6">
    <source>
        <dbReference type="ARBA" id="ARBA00023242"/>
    </source>
</evidence>
<keyword evidence="5" id="KW-0159">Chromosome partition</keyword>